<evidence type="ECO:0000256" key="4">
    <source>
        <dbReference type="ARBA" id="ARBA00022576"/>
    </source>
</evidence>
<comment type="subunit">
    <text evidence="3">Homodimer.</text>
</comment>
<keyword evidence="4 8" id="KW-0032">Aminotransferase</keyword>
<evidence type="ECO:0000256" key="3">
    <source>
        <dbReference type="ARBA" id="ARBA00011738"/>
    </source>
</evidence>
<dbReference type="RefSeq" id="WP_119796728.1">
    <property type="nucleotide sequence ID" value="NZ_QYZD01000062.1"/>
</dbReference>
<dbReference type="CDD" id="cd00609">
    <property type="entry name" value="AAT_like"/>
    <property type="match status" value="1"/>
</dbReference>
<dbReference type="AlphaFoldDB" id="A0A3A3GDD1"/>
<feature type="domain" description="Aminotransferase class I/classII large" evidence="7">
    <location>
        <begin position="43"/>
        <end position="383"/>
    </location>
</feature>
<evidence type="ECO:0000256" key="5">
    <source>
        <dbReference type="ARBA" id="ARBA00022679"/>
    </source>
</evidence>
<dbReference type="SUPFAM" id="SSF53383">
    <property type="entry name" value="PLP-dependent transferases"/>
    <property type="match status" value="1"/>
</dbReference>
<dbReference type="InterPro" id="IPR015421">
    <property type="entry name" value="PyrdxlP-dep_Trfase_major"/>
</dbReference>
<gene>
    <name evidence="8" type="ORF">DQX05_29100</name>
</gene>
<comment type="similarity">
    <text evidence="2">Belongs to the class-I pyridoxal-phosphate-dependent aminotransferase family.</text>
</comment>
<dbReference type="PANTHER" id="PTHR42790">
    <property type="entry name" value="AMINOTRANSFERASE"/>
    <property type="match status" value="1"/>
</dbReference>
<keyword evidence="6" id="KW-0663">Pyridoxal phosphate</keyword>
<evidence type="ECO:0000313" key="9">
    <source>
        <dbReference type="Proteomes" id="UP000266177"/>
    </source>
</evidence>
<dbReference type="OrthoDB" id="9802601at2"/>
<comment type="cofactor">
    <cofactor evidence="1">
        <name>pyridoxal 5'-phosphate</name>
        <dbReference type="ChEBI" id="CHEBI:597326"/>
    </cofactor>
</comment>
<dbReference type="Proteomes" id="UP000266177">
    <property type="component" value="Unassembled WGS sequence"/>
</dbReference>
<dbReference type="FunFam" id="3.40.640.10:FF:000053">
    <property type="entry name" value="Aminotransferase, class I"/>
    <property type="match status" value="1"/>
</dbReference>
<keyword evidence="5 8" id="KW-0808">Transferase</keyword>
<evidence type="ECO:0000313" key="8">
    <source>
        <dbReference type="EMBL" id="RJG16063.1"/>
    </source>
</evidence>
<evidence type="ECO:0000256" key="1">
    <source>
        <dbReference type="ARBA" id="ARBA00001933"/>
    </source>
</evidence>
<organism evidence="8 9">
    <name type="scientific">Paenibacillus thiaminolyticus</name>
    <name type="common">Bacillus thiaminolyticus</name>
    <dbReference type="NCBI Taxonomy" id="49283"/>
    <lineage>
        <taxon>Bacteria</taxon>
        <taxon>Bacillati</taxon>
        <taxon>Bacillota</taxon>
        <taxon>Bacilli</taxon>
        <taxon>Bacillales</taxon>
        <taxon>Paenibacillaceae</taxon>
        <taxon>Paenibacillus</taxon>
    </lineage>
</organism>
<dbReference type="Gene3D" id="3.90.1150.10">
    <property type="entry name" value="Aspartate Aminotransferase, domain 1"/>
    <property type="match status" value="1"/>
</dbReference>
<name>A0A3A3GDD1_PANTH</name>
<dbReference type="GO" id="GO:0008483">
    <property type="term" value="F:transaminase activity"/>
    <property type="evidence" value="ECO:0007669"/>
    <property type="project" value="UniProtKB-KW"/>
</dbReference>
<comment type="caution">
    <text evidence="8">The sequence shown here is derived from an EMBL/GenBank/DDBJ whole genome shotgun (WGS) entry which is preliminary data.</text>
</comment>
<dbReference type="Gene3D" id="3.40.640.10">
    <property type="entry name" value="Type I PLP-dependent aspartate aminotransferase-like (Major domain)"/>
    <property type="match status" value="1"/>
</dbReference>
<dbReference type="Pfam" id="PF00155">
    <property type="entry name" value="Aminotran_1_2"/>
    <property type="match status" value="1"/>
</dbReference>
<evidence type="ECO:0000256" key="2">
    <source>
        <dbReference type="ARBA" id="ARBA00007441"/>
    </source>
</evidence>
<dbReference type="InterPro" id="IPR015422">
    <property type="entry name" value="PyrdxlP-dep_Trfase_small"/>
</dbReference>
<dbReference type="EMBL" id="QYZD01000062">
    <property type="protein sequence ID" value="RJG16063.1"/>
    <property type="molecule type" value="Genomic_DNA"/>
</dbReference>
<sequence length="403" mass="44758">MQYSFSTRVSSVESSAVRDILKLTQGKSIISFAGGLPAEEYFPMEAIRYAADRVLQQSPQALQYGLTEGTTVLRERLGARLGSHRNIPAAVDEILITSGSQQALDLFARAMLDPGDTVLVENPTYLACLQVLGMNQANIVPVDSDDQGMIPEDAAEKLKRHKPKFVYVVPTFGNPTGRVWSVERRQALLKLCREHGTVILEDDPYGELRFTSDRVPSIAALEGETDHRLVAYTSTFSKTVAPGLRTGWTVADRQIIGMMARAKQSSDLHTSVLDQLILSEMLLPEVFKLDDHIHKLSSIYKERMETMEAELSRSIWSSSVWNKPQGGMFFWVELPEGLDSKTLLTCAVDKGVAFVPGTPFYAGEPKRNTMRLNFSFAEPDVIRTGMERLSEAASEFLGRYAGE</sequence>
<dbReference type="InterPro" id="IPR050859">
    <property type="entry name" value="Class-I_PLP-dep_aminotransf"/>
</dbReference>
<dbReference type="InterPro" id="IPR004839">
    <property type="entry name" value="Aminotransferase_I/II_large"/>
</dbReference>
<proteinExistence type="inferred from homology"/>
<dbReference type="PANTHER" id="PTHR42790:SF19">
    <property type="entry name" value="KYNURENINE_ALPHA-AMINOADIPATE AMINOTRANSFERASE, MITOCHONDRIAL"/>
    <property type="match status" value="1"/>
</dbReference>
<protein>
    <submittedName>
        <fullName evidence="8">PLP-dependent aminotransferase family protein</fullName>
    </submittedName>
</protein>
<dbReference type="InterPro" id="IPR015424">
    <property type="entry name" value="PyrdxlP-dep_Trfase"/>
</dbReference>
<reference evidence="8 9" key="1">
    <citation type="submission" date="2018-09" db="EMBL/GenBank/DDBJ databases">
        <title>Paenibacillus SK2017-BO5.</title>
        <authorList>
            <person name="Piskunova J.V."/>
            <person name="Dubiley S.A."/>
            <person name="Severinov K.V."/>
        </authorList>
    </citation>
    <scope>NUCLEOTIDE SEQUENCE [LARGE SCALE GENOMIC DNA]</scope>
    <source>
        <strain evidence="8 9">BO5</strain>
    </source>
</reference>
<dbReference type="GO" id="GO:1901605">
    <property type="term" value="P:alpha-amino acid metabolic process"/>
    <property type="evidence" value="ECO:0007669"/>
    <property type="project" value="TreeGrafter"/>
</dbReference>
<evidence type="ECO:0000256" key="6">
    <source>
        <dbReference type="ARBA" id="ARBA00022898"/>
    </source>
</evidence>
<dbReference type="GO" id="GO:0030170">
    <property type="term" value="F:pyridoxal phosphate binding"/>
    <property type="evidence" value="ECO:0007669"/>
    <property type="project" value="InterPro"/>
</dbReference>
<accession>A0A3A3GDD1</accession>
<evidence type="ECO:0000259" key="7">
    <source>
        <dbReference type="Pfam" id="PF00155"/>
    </source>
</evidence>